<dbReference type="InterPro" id="IPR011032">
    <property type="entry name" value="GroES-like_sf"/>
</dbReference>
<dbReference type="EMBL" id="CDHN01000002">
    <property type="protein sequence ID" value="CEJ88589.1"/>
    <property type="molecule type" value="Genomic_DNA"/>
</dbReference>
<dbReference type="InterPro" id="IPR020843">
    <property type="entry name" value="ER"/>
</dbReference>
<accession>A0A0A1TES3</accession>
<protein>
    <recommendedName>
        <fullName evidence="1">Enoyl reductase (ER) domain-containing protein</fullName>
    </recommendedName>
</protein>
<reference evidence="2 3" key="1">
    <citation type="journal article" date="2015" name="Genome Announc.">
        <title>Draft Genome Sequence and Gene Annotation of the Entomopathogenic Fungus Verticillium hemipterigenum.</title>
        <authorList>
            <person name="Horn F."/>
            <person name="Habel A."/>
            <person name="Scharf D.H."/>
            <person name="Dworschak J."/>
            <person name="Brakhage A.A."/>
            <person name="Guthke R."/>
            <person name="Hertweck C."/>
            <person name="Linde J."/>
        </authorList>
    </citation>
    <scope>NUCLEOTIDE SEQUENCE [LARGE SCALE GENOMIC DNA]</scope>
</reference>
<dbReference type="Proteomes" id="UP000039046">
    <property type="component" value="Unassembled WGS sequence"/>
</dbReference>
<keyword evidence="3" id="KW-1185">Reference proteome</keyword>
<evidence type="ECO:0000259" key="1">
    <source>
        <dbReference type="SMART" id="SM00829"/>
    </source>
</evidence>
<dbReference type="PANTHER" id="PTHR43677:SF4">
    <property type="entry name" value="QUINONE OXIDOREDUCTASE-LIKE PROTEIN 2"/>
    <property type="match status" value="1"/>
</dbReference>
<dbReference type="Pfam" id="PF08240">
    <property type="entry name" value="ADH_N"/>
    <property type="match status" value="1"/>
</dbReference>
<feature type="domain" description="Enoyl reductase (ER)" evidence="1">
    <location>
        <begin position="11"/>
        <end position="327"/>
    </location>
</feature>
<dbReference type="PANTHER" id="PTHR43677">
    <property type="entry name" value="SHORT-CHAIN DEHYDROGENASE/REDUCTASE"/>
    <property type="match status" value="1"/>
</dbReference>
<dbReference type="InterPro" id="IPR013149">
    <property type="entry name" value="ADH-like_C"/>
</dbReference>
<dbReference type="GO" id="GO:0016491">
    <property type="term" value="F:oxidoreductase activity"/>
    <property type="evidence" value="ECO:0007669"/>
    <property type="project" value="InterPro"/>
</dbReference>
<proteinExistence type="predicted"/>
<name>A0A0A1TES3_9HYPO</name>
<dbReference type="InterPro" id="IPR051397">
    <property type="entry name" value="Zn-ADH-like_protein"/>
</dbReference>
<organism evidence="2 3">
    <name type="scientific">[Torrubiella] hemipterigena</name>
    <dbReference type="NCBI Taxonomy" id="1531966"/>
    <lineage>
        <taxon>Eukaryota</taxon>
        <taxon>Fungi</taxon>
        <taxon>Dikarya</taxon>
        <taxon>Ascomycota</taxon>
        <taxon>Pezizomycotina</taxon>
        <taxon>Sordariomycetes</taxon>
        <taxon>Hypocreomycetidae</taxon>
        <taxon>Hypocreales</taxon>
        <taxon>Clavicipitaceae</taxon>
        <taxon>Clavicipitaceae incertae sedis</taxon>
        <taxon>'Torrubiella' clade</taxon>
    </lineage>
</organism>
<dbReference type="STRING" id="1531966.A0A0A1TES3"/>
<dbReference type="CDD" id="cd08241">
    <property type="entry name" value="QOR1"/>
    <property type="match status" value="1"/>
</dbReference>
<dbReference type="SMART" id="SM00829">
    <property type="entry name" value="PKS_ER"/>
    <property type="match status" value="1"/>
</dbReference>
<dbReference type="GO" id="GO:0005739">
    <property type="term" value="C:mitochondrion"/>
    <property type="evidence" value="ECO:0007669"/>
    <property type="project" value="TreeGrafter"/>
</dbReference>
<dbReference type="InterPro" id="IPR013154">
    <property type="entry name" value="ADH-like_N"/>
</dbReference>
<dbReference type="AlphaFoldDB" id="A0A0A1TES3"/>
<evidence type="ECO:0000313" key="3">
    <source>
        <dbReference type="Proteomes" id="UP000039046"/>
    </source>
</evidence>
<dbReference type="SUPFAM" id="SSF51735">
    <property type="entry name" value="NAD(P)-binding Rossmann-fold domains"/>
    <property type="match status" value="1"/>
</dbReference>
<dbReference type="HOGENOM" id="CLU_026673_3_1_1"/>
<dbReference type="SUPFAM" id="SSF50129">
    <property type="entry name" value="GroES-like"/>
    <property type="match status" value="1"/>
</dbReference>
<dbReference type="InterPro" id="IPR036291">
    <property type="entry name" value="NAD(P)-bd_dom_sf"/>
</dbReference>
<evidence type="ECO:0000313" key="2">
    <source>
        <dbReference type="EMBL" id="CEJ88589.1"/>
    </source>
</evidence>
<dbReference type="Gene3D" id="3.40.50.720">
    <property type="entry name" value="NAD(P)-binding Rossmann-like Domain"/>
    <property type="match status" value="1"/>
</dbReference>
<dbReference type="Gene3D" id="3.90.180.10">
    <property type="entry name" value="Medium-chain alcohol dehydrogenases, catalytic domain"/>
    <property type="match status" value="1"/>
</dbReference>
<sequence length="341" mass="37044">MKAVVIKEFYESCDQVTVSELPTPESGSQDILIKVIATGVNFVDTLYARGKHQNNQRLVRPPFVLGLEFSGIVVSSPEDSPFQPGDAVFGDHPGSYTEFISVSAQSQSLRRVPLGWKAADAAGLAATLPVSYGALVHAGQLKPGETVLVHAAAGGLGIMAVQIAVAMGCRVIGTAGSAEKCQYVRRYGAAECFDYTQDFWWDRVLKSTDGKGVNVVFDPVGEVKSSLRCTADRGRILVIGFAGTEGQIERVPTNRLLLKQVSLIGYRFGETLRRYPEEREQIWDGLSKMLQDGKIKPTVTRYYDSLQSVPQALADISARRVLGKAVVMVGGSEEDRRSSKL</sequence>
<gene>
    <name evidence="2" type="ORF">VHEMI04760</name>
</gene>
<dbReference type="Pfam" id="PF00107">
    <property type="entry name" value="ADH_zinc_N"/>
    <property type="match status" value="1"/>
</dbReference>